<dbReference type="RefSeq" id="WP_125593148.1">
    <property type="nucleotide sequence ID" value="NZ_JBHSSN010000004.1"/>
</dbReference>
<evidence type="ECO:0008006" key="3">
    <source>
        <dbReference type="Google" id="ProtNLM"/>
    </source>
</evidence>
<dbReference type="EMBL" id="JBHSSN010000004">
    <property type="protein sequence ID" value="MFC6322605.1"/>
    <property type="molecule type" value="Genomic_DNA"/>
</dbReference>
<evidence type="ECO:0000313" key="2">
    <source>
        <dbReference type="Proteomes" id="UP001596186"/>
    </source>
</evidence>
<protein>
    <recommendedName>
        <fullName evidence="3">AbrB family transcriptional regulator</fullName>
    </recommendedName>
</protein>
<dbReference type="Proteomes" id="UP001596186">
    <property type="component" value="Unassembled WGS sequence"/>
</dbReference>
<sequence length="66" mass="7414">MYTKEQILRAAKEIGLSAELMPEGTKATFISPDGSICSKLEDNPIEEFFSSDEYSLNNIKLDELNK</sequence>
<proteinExistence type="predicted"/>
<comment type="caution">
    <text evidence="1">The sequence shown here is derived from an EMBL/GenBank/DDBJ whole genome shotgun (WGS) entry which is preliminary data.</text>
</comment>
<name>A0ABW1UV29_9LACO</name>
<reference evidence="2" key="1">
    <citation type="journal article" date="2019" name="Int. J. Syst. Evol. Microbiol.">
        <title>The Global Catalogue of Microorganisms (GCM) 10K type strain sequencing project: providing services to taxonomists for standard genome sequencing and annotation.</title>
        <authorList>
            <consortium name="The Broad Institute Genomics Platform"/>
            <consortium name="The Broad Institute Genome Sequencing Center for Infectious Disease"/>
            <person name="Wu L."/>
            <person name="Ma J."/>
        </authorList>
    </citation>
    <scope>NUCLEOTIDE SEQUENCE [LARGE SCALE GENOMIC DNA]</scope>
    <source>
        <strain evidence="2">CCM 8895</strain>
    </source>
</reference>
<gene>
    <name evidence="1" type="ORF">ACFP1F_02340</name>
</gene>
<keyword evidence="2" id="KW-1185">Reference proteome</keyword>
<accession>A0ABW1UV29</accession>
<evidence type="ECO:0000313" key="1">
    <source>
        <dbReference type="EMBL" id="MFC6322605.1"/>
    </source>
</evidence>
<organism evidence="1 2">
    <name type="scientific">Companilactobacillus baiquanensis</name>
    <dbReference type="NCBI Taxonomy" id="2486005"/>
    <lineage>
        <taxon>Bacteria</taxon>
        <taxon>Bacillati</taxon>
        <taxon>Bacillota</taxon>
        <taxon>Bacilli</taxon>
        <taxon>Lactobacillales</taxon>
        <taxon>Lactobacillaceae</taxon>
        <taxon>Companilactobacillus</taxon>
    </lineage>
</organism>